<protein>
    <submittedName>
        <fullName evidence="1">Uncharacterized protein</fullName>
    </submittedName>
</protein>
<reference evidence="1 2" key="1">
    <citation type="journal article" date="2014" name="FEMS Microbiol. Ecol.">
        <title>Sphaerotilus natans encrusted with nanoball-shaped Fe(III) oxide minerals formed by nitrate-reducing mixotrophic Fe(II) oxidation.</title>
        <authorList>
            <person name="Park S."/>
            <person name="Kim D.H."/>
            <person name="Lee J.H."/>
            <person name="Hur H.G."/>
        </authorList>
    </citation>
    <scope>NUCLEOTIDE SEQUENCE [LARGE SCALE GENOMIC DNA]</scope>
    <source>
        <strain evidence="1 2">DSM 6575</strain>
    </source>
</reference>
<dbReference type="Proteomes" id="UP000026714">
    <property type="component" value="Unassembled WGS sequence"/>
</dbReference>
<organism evidence="1 2">
    <name type="scientific">Sphaerotilus natans subsp. natans DSM 6575</name>
    <dbReference type="NCBI Taxonomy" id="1286631"/>
    <lineage>
        <taxon>Bacteria</taxon>
        <taxon>Pseudomonadati</taxon>
        <taxon>Pseudomonadota</taxon>
        <taxon>Betaproteobacteria</taxon>
        <taxon>Burkholderiales</taxon>
        <taxon>Sphaerotilaceae</taxon>
        <taxon>Sphaerotilus</taxon>
    </lineage>
</organism>
<keyword evidence="2" id="KW-1185">Reference proteome</keyword>
<proteinExistence type="predicted"/>
<gene>
    <name evidence="1" type="ORF">X805_04730</name>
</gene>
<dbReference type="EMBL" id="AZRA01000010">
    <property type="protein sequence ID" value="KDB53919.1"/>
    <property type="molecule type" value="Genomic_DNA"/>
</dbReference>
<comment type="caution">
    <text evidence="1">The sequence shown here is derived from an EMBL/GenBank/DDBJ whole genome shotgun (WGS) entry which is preliminary data.</text>
</comment>
<evidence type="ECO:0000313" key="2">
    <source>
        <dbReference type="Proteomes" id="UP000026714"/>
    </source>
</evidence>
<dbReference type="AlphaFoldDB" id="A0A059KRQ9"/>
<name>A0A059KRQ9_9BURK</name>
<accession>A0A059KRQ9</accession>
<evidence type="ECO:0000313" key="1">
    <source>
        <dbReference type="EMBL" id="KDB53919.1"/>
    </source>
</evidence>
<sequence length="54" mass="6102">MTLEQKTGVMRWALRPGDWWEIWPELMARPDAPAMDVCMPASSEPANEDEGAAR</sequence>